<dbReference type="Pfam" id="PF13508">
    <property type="entry name" value="Acetyltransf_7"/>
    <property type="match status" value="1"/>
</dbReference>
<evidence type="ECO:0000256" key="1">
    <source>
        <dbReference type="ARBA" id="ARBA00022679"/>
    </source>
</evidence>
<dbReference type="GO" id="GO:0016747">
    <property type="term" value="F:acyltransferase activity, transferring groups other than amino-acyl groups"/>
    <property type="evidence" value="ECO:0007669"/>
    <property type="project" value="InterPro"/>
</dbReference>
<keyword evidence="2" id="KW-0012">Acyltransferase</keyword>
<dbReference type="PANTHER" id="PTHR43877">
    <property type="entry name" value="AMINOALKYLPHOSPHONATE N-ACETYLTRANSFERASE-RELATED-RELATED"/>
    <property type="match status" value="1"/>
</dbReference>
<dbReference type="EMBL" id="BSTX01000001">
    <property type="protein sequence ID" value="GLZ77477.1"/>
    <property type="molecule type" value="Genomic_DNA"/>
</dbReference>
<evidence type="ECO:0000313" key="4">
    <source>
        <dbReference type="EMBL" id="GLZ77477.1"/>
    </source>
</evidence>
<organism evidence="4 5">
    <name type="scientific">Actinorhabdospora filicis</name>
    <dbReference type="NCBI Taxonomy" id="1785913"/>
    <lineage>
        <taxon>Bacteria</taxon>
        <taxon>Bacillati</taxon>
        <taxon>Actinomycetota</taxon>
        <taxon>Actinomycetes</taxon>
        <taxon>Micromonosporales</taxon>
        <taxon>Micromonosporaceae</taxon>
        <taxon>Actinorhabdospora</taxon>
    </lineage>
</organism>
<reference evidence="4" key="1">
    <citation type="submission" date="2023-03" db="EMBL/GenBank/DDBJ databases">
        <title>Actinorhabdospora filicis NBRC 111898.</title>
        <authorList>
            <person name="Ichikawa N."/>
            <person name="Sato H."/>
            <person name="Tonouchi N."/>
        </authorList>
    </citation>
    <scope>NUCLEOTIDE SEQUENCE</scope>
    <source>
        <strain evidence="4">NBRC 111898</strain>
    </source>
</reference>
<gene>
    <name evidence="4" type="ORF">Afil01_22840</name>
</gene>
<dbReference type="InterPro" id="IPR000182">
    <property type="entry name" value="GNAT_dom"/>
</dbReference>
<evidence type="ECO:0000256" key="2">
    <source>
        <dbReference type="ARBA" id="ARBA00023315"/>
    </source>
</evidence>
<dbReference type="InterPro" id="IPR050832">
    <property type="entry name" value="Bact_Acetyltransf"/>
</dbReference>
<keyword evidence="1" id="KW-0808">Transferase</keyword>
<dbReference type="Proteomes" id="UP001165079">
    <property type="component" value="Unassembled WGS sequence"/>
</dbReference>
<proteinExistence type="predicted"/>
<dbReference type="SUPFAM" id="SSF55729">
    <property type="entry name" value="Acyl-CoA N-acyltransferases (Nat)"/>
    <property type="match status" value="1"/>
</dbReference>
<dbReference type="InterPro" id="IPR016181">
    <property type="entry name" value="Acyl_CoA_acyltransferase"/>
</dbReference>
<keyword evidence="5" id="KW-1185">Reference proteome</keyword>
<dbReference type="CDD" id="cd04301">
    <property type="entry name" value="NAT_SF"/>
    <property type="match status" value="1"/>
</dbReference>
<sequence length="334" mass="37076">MLFDVERVDPYGLSDRDIDGYCALVAASFPIDQPYSQLPARAAMIENIRPEVPAAENSIWFARWETRVIGYAKVEPLTGVNASIVQIMVRVHPEFRRRGVGTALMRGCSVHLGDGGRTKVTGAADEGSPGEAWANALGFEVTAGYRKQRLDVPIADQKLWDVPQVPGFVLRGWSREAPEELLAAYALARNAIHDRPKTDSYDAPRWTADEIRDDEREQRELGIERHVLAAVEEHTGMVAGLTIMEFLPARPELGMQRDTAVLERYRGKGLGLWLKATMLTHLTRDRGDLATVITSTSRENTHMARINTALGFSEPATLLVFEQSIESAVVRVLS</sequence>
<accession>A0A9W6SKH1</accession>
<feature type="domain" description="N-acetyltransferase" evidence="3">
    <location>
        <begin position="3"/>
        <end position="161"/>
    </location>
</feature>
<dbReference type="PROSITE" id="PS51186">
    <property type="entry name" value="GNAT"/>
    <property type="match status" value="1"/>
</dbReference>
<comment type="caution">
    <text evidence="4">The sequence shown here is derived from an EMBL/GenBank/DDBJ whole genome shotgun (WGS) entry which is preliminary data.</text>
</comment>
<dbReference type="RefSeq" id="WP_285662579.1">
    <property type="nucleotide sequence ID" value="NZ_BSTX01000001.1"/>
</dbReference>
<evidence type="ECO:0000313" key="5">
    <source>
        <dbReference type="Proteomes" id="UP001165079"/>
    </source>
</evidence>
<dbReference type="Gene3D" id="3.40.630.30">
    <property type="match status" value="1"/>
</dbReference>
<evidence type="ECO:0000259" key="3">
    <source>
        <dbReference type="PROSITE" id="PS51186"/>
    </source>
</evidence>
<dbReference type="AlphaFoldDB" id="A0A9W6SKH1"/>
<protein>
    <submittedName>
        <fullName evidence="4">N-acetyltransferase</fullName>
    </submittedName>
</protein>
<name>A0A9W6SKH1_9ACTN</name>